<comment type="caution">
    <text evidence="1">The sequence shown here is derived from an EMBL/GenBank/DDBJ whole genome shotgun (WGS) entry which is preliminary data.</text>
</comment>
<protein>
    <submittedName>
        <fullName evidence="1">Uncharacterized protein</fullName>
    </submittedName>
</protein>
<dbReference type="EMBL" id="SNRW01003660">
    <property type="protein sequence ID" value="KAA6389251.1"/>
    <property type="molecule type" value="Genomic_DNA"/>
</dbReference>
<gene>
    <name evidence="1" type="ORF">EZS28_015224</name>
</gene>
<organism evidence="1 2">
    <name type="scientific">Streblomastix strix</name>
    <dbReference type="NCBI Taxonomy" id="222440"/>
    <lineage>
        <taxon>Eukaryota</taxon>
        <taxon>Metamonada</taxon>
        <taxon>Preaxostyla</taxon>
        <taxon>Oxymonadida</taxon>
        <taxon>Streblomastigidae</taxon>
        <taxon>Streblomastix</taxon>
    </lineage>
</organism>
<dbReference type="AlphaFoldDB" id="A0A5J4W2U5"/>
<dbReference type="Proteomes" id="UP000324800">
    <property type="component" value="Unassembled WGS sequence"/>
</dbReference>
<name>A0A5J4W2U5_9EUKA</name>
<reference evidence="1 2" key="1">
    <citation type="submission" date="2019-03" db="EMBL/GenBank/DDBJ databases">
        <title>Single cell metagenomics reveals metabolic interactions within the superorganism composed of flagellate Streblomastix strix and complex community of Bacteroidetes bacteria on its surface.</title>
        <authorList>
            <person name="Treitli S.C."/>
            <person name="Kolisko M."/>
            <person name="Husnik F."/>
            <person name="Keeling P."/>
            <person name="Hampl V."/>
        </authorList>
    </citation>
    <scope>NUCLEOTIDE SEQUENCE [LARGE SCALE GENOMIC DNA]</scope>
    <source>
        <strain evidence="1">ST1C</strain>
    </source>
</reference>
<proteinExistence type="predicted"/>
<evidence type="ECO:0000313" key="1">
    <source>
        <dbReference type="EMBL" id="KAA6389251.1"/>
    </source>
</evidence>
<evidence type="ECO:0000313" key="2">
    <source>
        <dbReference type="Proteomes" id="UP000324800"/>
    </source>
</evidence>
<sequence>MDYWWDGTSLRALEAELPDMGNVMTIFGAATGGDNAIADLSFDENTLYLRKIVHIQRLTMMKLLQTQDDALLLLKADKTELIDAYSKTEDDKLLALKLNISDYINAYSKQEVNALIILKVEKTELIDAYSKTDIDALLDDNLNVSDQIDVYSKTQVDALLLLKADKSQLIDAYTEGEADNLLNNKADSGVSYAKGEDDDLLLLKENQSTTYIKTETEYFISQNEVDDVDLSCYMTLGTVLTIIANNTFNNACRIKSSIDEMSSITQSSFIKSGAEDSVVLLGASGSKPISEFFSSVDDSNYVKKRWQYDDYITLGAVKNEFGSSIYSGSISGNLTLTSFIKSGEDDSSILLAGGGD</sequence>
<accession>A0A5J4W2U5</accession>